<dbReference type="EMBL" id="KE361640">
    <property type="protein sequence ID" value="EPQ27303.1"/>
    <property type="molecule type" value="Genomic_DNA"/>
</dbReference>
<evidence type="ECO:0000313" key="2">
    <source>
        <dbReference type="EMBL" id="EPQ27303.1"/>
    </source>
</evidence>
<feature type="region of interest" description="Disordered" evidence="1">
    <location>
        <begin position="135"/>
        <end position="163"/>
    </location>
</feature>
<dbReference type="GeneID" id="19319322"/>
<name>A0A061H3Z4_9BASI</name>
<dbReference type="HOGENOM" id="CLU_1627816_0_0_1"/>
<dbReference type="Proteomes" id="UP000053664">
    <property type="component" value="Unassembled WGS sequence"/>
</dbReference>
<sequence length="163" mass="17431">MASTKTLLLKLGRTTLFLNVPSTPPQMSTGSILRSFHGAMISSNSPSPSAILAPLAVESESNTEAEVEFPSSWTEVDPQSDLALYRLGKNDDGEKVFQPCSEGAKDKVEIEDDEVFAVAVRAVGADKIGKPIVKLADEEEDDDDEEDGEAGLDHEGVEIVEAP</sequence>
<dbReference type="KEGG" id="pfp:PFL1_05225"/>
<organism evidence="2 3">
    <name type="scientific">Pseudozyma flocculosa PF-1</name>
    <dbReference type="NCBI Taxonomy" id="1277687"/>
    <lineage>
        <taxon>Eukaryota</taxon>
        <taxon>Fungi</taxon>
        <taxon>Dikarya</taxon>
        <taxon>Basidiomycota</taxon>
        <taxon>Ustilaginomycotina</taxon>
        <taxon>Ustilaginomycetes</taxon>
        <taxon>Ustilaginales</taxon>
        <taxon>Ustilaginaceae</taxon>
        <taxon>Pseudozyma</taxon>
    </lineage>
</organism>
<reference evidence="2 3" key="1">
    <citation type="journal article" date="2013" name="Plant Cell">
        <title>The transition from a phytopathogenic smut ancestor to an anamorphic biocontrol agent deciphered by comparative whole-genome analysis.</title>
        <authorList>
            <person name="Lefebvre F."/>
            <person name="Joly D.L."/>
            <person name="Labbe C."/>
            <person name="Teichmann B."/>
            <person name="Linning R."/>
            <person name="Belzile F."/>
            <person name="Bakkeren G."/>
            <person name="Belanger R.R."/>
        </authorList>
    </citation>
    <scope>NUCLEOTIDE SEQUENCE [LARGE SCALE GENOMIC DNA]</scope>
    <source>
        <strain evidence="2 3">PF-1</strain>
    </source>
</reference>
<evidence type="ECO:0000256" key="1">
    <source>
        <dbReference type="SAM" id="MobiDB-lite"/>
    </source>
</evidence>
<dbReference type="RefSeq" id="XP_007880945.1">
    <property type="nucleotide sequence ID" value="XM_007882754.1"/>
</dbReference>
<evidence type="ECO:0000313" key="3">
    <source>
        <dbReference type="Proteomes" id="UP000053664"/>
    </source>
</evidence>
<accession>A0A061H3Z4</accession>
<feature type="compositionally biased region" description="Acidic residues" evidence="1">
    <location>
        <begin position="137"/>
        <end position="150"/>
    </location>
</feature>
<gene>
    <name evidence="2" type="ORF">PFL1_05225</name>
</gene>
<proteinExistence type="predicted"/>
<dbReference type="AlphaFoldDB" id="A0A061H3Z4"/>
<protein>
    <submittedName>
        <fullName evidence="2">Uncharacterized protein</fullName>
    </submittedName>
</protein>